<name>A0A6A3KB57_9STRA</name>
<evidence type="ECO:0000313" key="7">
    <source>
        <dbReference type="Proteomes" id="UP000429607"/>
    </source>
</evidence>
<dbReference type="InterPro" id="IPR029033">
    <property type="entry name" value="His_PPase_superfam"/>
</dbReference>
<evidence type="ECO:0000313" key="8">
    <source>
        <dbReference type="Proteomes" id="UP000434957"/>
    </source>
</evidence>
<comment type="caution">
    <text evidence="4">The sequence shown here is derived from an EMBL/GenBank/DDBJ whole genome shotgun (WGS) entry which is preliminary data.</text>
</comment>
<dbReference type="PROSITE" id="PS00778">
    <property type="entry name" value="HIS_ACID_PHOSPHAT_2"/>
    <property type="match status" value="1"/>
</dbReference>
<accession>A0A6A3KB57</accession>
<sequence>MAPRPESPAAGAGPSSPGAPAGYTSIDEVGLTLEHVFVLFRHGDRSPISRKVSSKVAITQRETDFWVSRLAELSIVGALNSGTRVVGHHTGECGERCFSQQFDVPPPPQQGGRWPCGQLTAKGIAMMRDKGQQLRERYKLLLEDVDPVHHVHVQSTNIRRTIRSAQCVLVGLFPEHFVNVDADNQMGANETLLPDSRRFLSHVHKDRRGKKDDVLVIHADDSNSLAPQHSYELYRDLGKMLAGELRQHAPPGFAEASQRISGIIGAGSSKLVAWTGLREVLICREAHGLDFPEGLDQQLFAQICDYDAWLWHHLYGNMDFCRASFRAGVQRIYSYLTSVAEGQTEHKLSLFSAHDNSLVALVNALQLQVPRVIPPYGAMLTFELFRHRVTGEVYLRALFEGVEAAFVGHEHLALCPFNVLQQAAQSFLQGGAL</sequence>
<dbReference type="InterPro" id="IPR033379">
    <property type="entry name" value="Acid_Pase_AS"/>
</dbReference>
<feature type="region of interest" description="Disordered" evidence="3">
    <location>
        <begin position="1"/>
        <end position="23"/>
    </location>
</feature>
<dbReference type="Proteomes" id="UP000435112">
    <property type="component" value="Unassembled WGS sequence"/>
</dbReference>
<dbReference type="Proteomes" id="UP000429607">
    <property type="component" value="Unassembled WGS sequence"/>
</dbReference>
<protein>
    <submittedName>
        <fullName evidence="4">Uncharacterized protein</fullName>
    </submittedName>
</protein>
<proteinExistence type="inferred from homology"/>
<dbReference type="PANTHER" id="PTHR11567:SF110">
    <property type="entry name" value="2-PHOSPHOXYLOSE PHOSPHATASE 1"/>
    <property type="match status" value="1"/>
</dbReference>
<comment type="similarity">
    <text evidence="1">Belongs to the histidine acid phosphatase family.</text>
</comment>
<dbReference type="InterPro" id="IPR050645">
    <property type="entry name" value="Histidine_acid_phosphatase"/>
</dbReference>
<dbReference type="Pfam" id="PF00328">
    <property type="entry name" value="His_Phos_2"/>
    <property type="match status" value="1"/>
</dbReference>
<evidence type="ECO:0000313" key="5">
    <source>
        <dbReference type="EMBL" id="KAE9005832.1"/>
    </source>
</evidence>
<dbReference type="PROSITE" id="PS00616">
    <property type="entry name" value="HIS_ACID_PHOSPHAT_1"/>
    <property type="match status" value="1"/>
</dbReference>
<dbReference type="Gene3D" id="3.40.50.1240">
    <property type="entry name" value="Phosphoglycerate mutase-like"/>
    <property type="match status" value="1"/>
</dbReference>
<organism evidence="4 9">
    <name type="scientific">Phytophthora rubi</name>
    <dbReference type="NCBI Taxonomy" id="129364"/>
    <lineage>
        <taxon>Eukaryota</taxon>
        <taxon>Sar</taxon>
        <taxon>Stramenopiles</taxon>
        <taxon>Oomycota</taxon>
        <taxon>Peronosporomycetes</taxon>
        <taxon>Peronosporales</taxon>
        <taxon>Peronosporaceae</taxon>
        <taxon>Phytophthora</taxon>
    </lineage>
</organism>
<dbReference type="OrthoDB" id="10257284at2759"/>
<reference evidence="7 9" key="1">
    <citation type="submission" date="2018-09" db="EMBL/GenBank/DDBJ databases">
        <title>Genomic investigation of the strawberry pathogen Phytophthora fragariae indicates pathogenicity is determined by transcriptional variation in three key races.</title>
        <authorList>
            <person name="Adams T.M."/>
            <person name="Armitage A.D."/>
            <person name="Sobczyk M.K."/>
            <person name="Bates H.J."/>
            <person name="Dunwell J.M."/>
            <person name="Nellist C.F."/>
            <person name="Harrison R.J."/>
        </authorList>
    </citation>
    <scope>NUCLEOTIDE SEQUENCE [LARGE SCALE GENOMIC DNA]</scope>
    <source>
        <strain evidence="5 7">SCRP249</strain>
        <strain evidence="4 9">SCRP324</strain>
        <strain evidence="6 8">SCRP333</strain>
    </source>
</reference>
<evidence type="ECO:0000313" key="6">
    <source>
        <dbReference type="EMBL" id="KAE9317280.1"/>
    </source>
</evidence>
<dbReference type="AlphaFoldDB" id="A0A6A3KB57"/>
<dbReference type="PANTHER" id="PTHR11567">
    <property type="entry name" value="ACID PHOSPHATASE-RELATED"/>
    <property type="match status" value="1"/>
</dbReference>
<dbReference type="Proteomes" id="UP000434957">
    <property type="component" value="Unassembled WGS sequence"/>
</dbReference>
<dbReference type="EMBL" id="QXFT01001491">
    <property type="protein sequence ID" value="KAE9317280.1"/>
    <property type="molecule type" value="Genomic_DNA"/>
</dbReference>
<dbReference type="SUPFAM" id="SSF53254">
    <property type="entry name" value="Phosphoglycerate mutase-like"/>
    <property type="match status" value="1"/>
</dbReference>
<evidence type="ECO:0000313" key="4">
    <source>
        <dbReference type="EMBL" id="KAE9002788.1"/>
    </source>
</evidence>
<evidence type="ECO:0000256" key="2">
    <source>
        <dbReference type="ARBA" id="ARBA00022801"/>
    </source>
</evidence>
<evidence type="ECO:0000256" key="3">
    <source>
        <dbReference type="SAM" id="MobiDB-lite"/>
    </source>
</evidence>
<dbReference type="InterPro" id="IPR000560">
    <property type="entry name" value="His_Pase_clade-2"/>
</dbReference>
<dbReference type="GO" id="GO:0016791">
    <property type="term" value="F:phosphatase activity"/>
    <property type="evidence" value="ECO:0007669"/>
    <property type="project" value="TreeGrafter"/>
</dbReference>
<keyword evidence="8" id="KW-1185">Reference proteome</keyword>
<gene>
    <name evidence="5" type="ORF">PR001_g17355</name>
    <name evidence="4" type="ORF">PR002_g17537</name>
    <name evidence="6" type="ORF">PR003_g18516</name>
</gene>
<dbReference type="CDD" id="cd07061">
    <property type="entry name" value="HP_HAP_like"/>
    <property type="match status" value="1"/>
</dbReference>
<evidence type="ECO:0000313" key="9">
    <source>
        <dbReference type="Proteomes" id="UP000435112"/>
    </source>
</evidence>
<dbReference type="EMBL" id="QXFU01001419">
    <property type="protein sequence ID" value="KAE9002788.1"/>
    <property type="molecule type" value="Genomic_DNA"/>
</dbReference>
<keyword evidence="2" id="KW-0378">Hydrolase</keyword>
<feature type="compositionally biased region" description="Low complexity" evidence="3">
    <location>
        <begin position="1"/>
        <end position="22"/>
    </location>
</feature>
<dbReference type="EMBL" id="QXFV01001439">
    <property type="protein sequence ID" value="KAE9005832.1"/>
    <property type="molecule type" value="Genomic_DNA"/>
</dbReference>
<evidence type="ECO:0000256" key="1">
    <source>
        <dbReference type="ARBA" id="ARBA00005375"/>
    </source>
</evidence>